<evidence type="ECO:0000313" key="3">
    <source>
        <dbReference type="Proteomes" id="UP000275846"/>
    </source>
</evidence>
<dbReference type="AlphaFoldDB" id="A0A183SML5"/>
<evidence type="ECO:0000313" key="4">
    <source>
        <dbReference type="WBParaSite" id="SSLN_0000564201-mRNA-1"/>
    </source>
</evidence>
<dbReference type="Gene3D" id="3.60.10.10">
    <property type="entry name" value="Endonuclease/exonuclease/phosphatase"/>
    <property type="match status" value="1"/>
</dbReference>
<feature type="chain" id="PRO_5043141210" evidence="1">
    <location>
        <begin position="16"/>
        <end position="158"/>
    </location>
</feature>
<protein>
    <submittedName>
        <fullName evidence="2 4">Uncharacterized protein</fullName>
    </submittedName>
</protein>
<keyword evidence="3" id="KW-1185">Reference proteome</keyword>
<reference evidence="4" key="1">
    <citation type="submission" date="2016-06" db="UniProtKB">
        <authorList>
            <consortium name="WormBaseParasite"/>
        </authorList>
    </citation>
    <scope>IDENTIFICATION</scope>
</reference>
<evidence type="ECO:0000313" key="2">
    <source>
        <dbReference type="EMBL" id="VDL91848.1"/>
    </source>
</evidence>
<reference evidence="2 3" key="2">
    <citation type="submission" date="2018-11" db="EMBL/GenBank/DDBJ databases">
        <authorList>
            <consortium name="Pathogen Informatics"/>
        </authorList>
    </citation>
    <scope>NUCLEOTIDE SEQUENCE [LARGE SCALE GENOMIC DNA]</scope>
    <source>
        <strain evidence="2 3">NST_G2</strain>
    </source>
</reference>
<organism evidence="4">
    <name type="scientific">Schistocephalus solidus</name>
    <name type="common">Tapeworm</name>
    <dbReference type="NCBI Taxonomy" id="70667"/>
    <lineage>
        <taxon>Eukaryota</taxon>
        <taxon>Metazoa</taxon>
        <taxon>Spiralia</taxon>
        <taxon>Lophotrochozoa</taxon>
        <taxon>Platyhelminthes</taxon>
        <taxon>Cestoda</taxon>
        <taxon>Eucestoda</taxon>
        <taxon>Diphyllobothriidea</taxon>
        <taxon>Diphyllobothriidae</taxon>
        <taxon>Schistocephalus</taxon>
    </lineage>
</organism>
<dbReference type="SUPFAM" id="SSF56219">
    <property type="entry name" value="DNase I-like"/>
    <property type="match status" value="1"/>
</dbReference>
<evidence type="ECO:0000256" key="1">
    <source>
        <dbReference type="SAM" id="SignalP"/>
    </source>
</evidence>
<proteinExistence type="predicted"/>
<sequence length="158" mass="17370">MAVSTVLFIISQSYATLSLGCRNACHTIPSRVPSPGFSNEPAHSSSLKCSIPFRQSQEQQTALVTLELARYKVDIAALSETRFSEQGQLEEVGAGYTFLWSGRPKAERRDAGVAFAIRRDITGHLPCFPRGINDRLISLRLPLRGDKFATIISAYAPQ</sequence>
<dbReference type="OrthoDB" id="410381at2759"/>
<dbReference type="Proteomes" id="UP000275846">
    <property type="component" value="Unassembled WGS sequence"/>
</dbReference>
<dbReference type="InterPro" id="IPR036691">
    <property type="entry name" value="Endo/exonu/phosph_ase_sf"/>
</dbReference>
<gene>
    <name evidence="2" type="ORF">SSLN_LOCUS5463</name>
</gene>
<accession>A0A183SML5</accession>
<feature type="signal peptide" evidence="1">
    <location>
        <begin position="1"/>
        <end position="15"/>
    </location>
</feature>
<name>A0A183SML5_SCHSO</name>
<dbReference type="EMBL" id="UYSU01033262">
    <property type="protein sequence ID" value="VDL91848.1"/>
    <property type="molecule type" value="Genomic_DNA"/>
</dbReference>
<keyword evidence="1" id="KW-0732">Signal</keyword>
<dbReference type="WBParaSite" id="SSLN_0000564201-mRNA-1">
    <property type="protein sequence ID" value="SSLN_0000564201-mRNA-1"/>
    <property type="gene ID" value="SSLN_0000564201"/>
</dbReference>